<comment type="catalytic activity">
    <reaction evidence="9">
        <text>O-phospho-L-threonine + H(+) = (R)-1-aminopropan-2-yl phosphate + CO2</text>
        <dbReference type="Rhea" id="RHEA:11492"/>
        <dbReference type="ChEBI" id="CHEBI:15378"/>
        <dbReference type="ChEBI" id="CHEBI:16526"/>
        <dbReference type="ChEBI" id="CHEBI:58563"/>
        <dbReference type="ChEBI" id="CHEBI:58675"/>
        <dbReference type="EC" id="4.1.1.81"/>
    </reaction>
</comment>
<keyword evidence="7" id="KW-0456">Lyase</keyword>
<comment type="function">
    <text evidence="2">Decarboxylates L-threonine-O-3-phosphate to yield (R)-1-amino-2-propanol O-2-phosphate, the precursor for the linkage between the nucleotide loop and the corrin ring in cobalamin.</text>
</comment>
<feature type="domain" description="Aminotransferase class I/classII large" evidence="10">
    <location>
        <begin position="36"/>
        <end position="368"/>
    </location>
</feature>
<dbReference type="InterPro" id="IPR015421">
    <property type="entry name" value="PyrdxlP-dep_Trfase_major"/>
</dbReference>
<evidence type="ECO:0000256" key="7">
    <source>
        <dbReference type="ARBA" id="ARBA00023239"/>
    </source>
</evidence>
<dbReference type="Gene3D" id="3.40.640.10">
    <property type="entry name" value="Type I PLP-dependent aspartate aminotransferase-like (Major domain)"/>
    <property type="match status" value="1"/>
</dbReference>
<keyword evidence="11" id="KW-0808">Transferase</keyword>
<dbReference type="PANTHER" id="PTHR42885">
    <property type="entry name" value="HISTIDINOL-PHOSPHATE AMINOTRANSFERASE-RELATED"/>
    <property type="match status" value="1"/>
</dbReference>
<comment type="cofactor">
    <cofactor evidence="1">
        <name>pyridoxal 5'-phosphate</name>
        <dbReference type="ChEBI" id="CHEBI:597326"/>
    </cofactor>
</comment>
<dbReference type="Pfam" id="PF00155">
    <property type="entry name" value="Aminotran_1_2"/>
    <property type="match status" value="1"/>
</dbReference>
<keyword evidence="11" id="KW-0032">Aminotransferase</keyword>
<evidence type="ECO:0000259" key="10">
    <source>
        <dbReference type="Pfam" id="PF00155"/>
    </source>
</evidence>
<dbReference type="InterPro" id="IPR015422">
    <property type="entry name" value="PyrdxlP-dep_Trfase_small"/>
</dbReference>
<reference evidence="11" key="1">
    <citation type="journal article" date="2014" name="Gene">
        <title>Genome-guided analysis of transformation efficiency and carbon dioxide assimilation by Moorella thermoacetica Y72.</title>
        <authorList>
            <person name="Tsukahara K."/>
            <person name="Kita A."/>
            <person name="Nakashimada Y."/>
            <person name="Hoshino T."/>
            <person name="Murakami K."/>
        </authorList>
    </citation>
    <scope>NUCLEOTIDE SEQUENCE [LARGE SCALE GENOMIC DNA]</scope>
    <source>
        <strain evidence="11">Y72</strain>
    </source>
</reference>
<dbReference type="InterPro" id="IPR015424">
    <property type="entry name" value="PyrdxlP-dep_Trfase"/>
</dbReference>
<dbReference type="InterPro" id="IPR005860">
    <property type="entry name" value="CobD"/>
</dbReference>
<dbReference type="GO" id="GO:0008483">
    <property type="term" value="F:transaminase activity"/>
    <property type="evidence" value="ECO:0007669"/>
    <property type="project" value="UniProtKB-KW"/>
</dbReference>
<dbReference type="SUPFAM" id="SSF53383">
    <property type="entry name" value="PLP-dependent transferases"/>
    <property type="match status" value="1"/>
</dbReference>
<gene>
    <name evidence="11" type="ORF">MTY_2190</name>
</gene>
<dbReference type="GO" id="GO:0009236">
    <property type="term" value="P:cobalamin biosynthetic process"/>
    <property type="evidence" value="ECO:0007669"/>
    <property type="project" value="UniProtKB-UniPathway"/>
</dbReference>
<evidence type="ECO:0000256" key="9">
    <source>
        <dbReference type="ARBA" id="ARBA00048531"/>
    </source>
</evidence>
<dbReference type="GO" id="GO:0030170">
    <property type="term" value="F:pyridoxal phosphate binding"/>
    <property type="evidence" value="ECO:0007669"/>
    <property type="project" value="InterPro"/>
</dbReference>
<dbReference type="CDD" id="cd00609">
    <property type="entry name" value="AAT_like"/>
    <property type="match status" value="1"/>
</dbReference>
<dbReference type="AlphaFoldDB" id="A0A0S6UD06"/>
<accession>A0A0S6UD06</accession>
<dbReference type="Proteomes" id="UP000063718">
    <property type="component" value="Unassembled WGS sequence"/>
</dbReference>
<evidence type="ECO:0000256" key="2">
    <source>
        <dbReference type="ARBA" id="ARBA00003444"/>
    </source>
</evidence>
<evidence type="ECO:0000256" key="6">
    <source>
        <dbReference type="ARBA" id="ARBA00022898"/>
    </source>
</evidence>
<evidence type="ECO:0000313" key="11">
    <source>
        <dbReference type="EMBL" id="GAF26850.1"/>
    </source>
</evidence>
<dbReference type="InterPro" id="IPR004838">
    <property type="entry name" value="NHTrfase_class1_PyrdxlP-BS"/>
</dbReference>
<dbReference type="RefSeq" id="WP_051498673.1">
    <property type="nucleotide sequence ID" value="NZ_DF238840.1"/>
</dbReference>
<dbReference type="EC" id="4.1.1.81" evidence="4"/>
<dbReference type="InterPro" id="IPR004839">
    <property type="entry name" value="Aminotransferase_I/II_large"/>
</dbReference>
<keyword evidence="5" id="KW-0169">Cobalamin biosynthesis</keyword>
<evidence type="ECO:0000256" key="8">
    <source>
        <dbReference type="ARBA" id="ARBA00029996"/>
    </source>
</evidence>
<proteinExistence type="predicted"/>
<protein>
    <recommendedName>
        <fullName evidence="4">threonine-phosphate decarboxylase</fullName>
        <ecNumber evidence="4">4.1.1.81</ecNumber>
    </recommendedName>
    <alternativeName>
        <fullName evidence="8">L-threonine-O-3-phosphate decarboxylase</fullName>
    </alternativeName>
</protein>
<evidence type="ECO:0000256" key="4">
    <source>
        <dbReference type="ARBA" id="ARBA00012285"/>
    </source>
</evidence>
<name>A0A0S6UD06_NEOTH</name>
<comment type="pathway">
    <text evidence="3">Cofactor biosynthesis; adenosylcobalamin biosynthesis.</text>
</comment>
<dbReference type="PROSITE" id="PS00105">
    <property type="entry name" value="AA_TRANSFER_CLASS_1"/>
    <property type="match status" value="1"/>
</dbReference>
<keyword evidence="6" id="KW-0663">Pyridoxal phosphate</keyword>
<dbReference type="Gene3D" id="3.90.1150.10">
    <property type="entry name" value="Aspartate Aminotransferase, domain 1"/>
    <property type="match status" value="1"/>
</dbReference>
<dbReference type="PANTHER" id="PTHR42885:SF1">
    <property type="entry name" value="THREONINE-PHOSPHATE DECARBOXYLASE"/>
    <property type="match status" value="1"/>
</dbReference>
<organism evidence="11">
    <name type="scientific">Moorella thermoacetica Y72</name>
    <dbReference type="NCBI Taxonomy" id="1325331"/>
    <lineage>
        <taxon>Bacteria</taxon>
        <taxon>Bacillati</taxon>
        <taxon>Bacillota</taxon>
        <taxon>Clostridia</taxon>
        <taxon>Neomoorellales</taxon>
        <taxon>Neomoorellaceae</taxon>
        <taxon>Neomoorella</taxon>
    </lineage>
</organism>
<dbReference type="UniPathway" id="UPA00148"/>
<dbReference type="EMBL" id="DF238840">
    <property type="protein sequence ID" value="GAF26850.1"/>
    <property type="molecule type" value="Genomic_DNA"/>
</dbReference>
<evidence type="ECO:0000256" key="3">
    <source>
        <dbReference type="ARBA" id="ARBA00004953"/>
    </source>
</evidence>
<dbReference type="GO" id="GO:0048472">
    <property type="term" value="F:threonine-phosphate decarboxylase activity"/>
    <property type="evidence" value="ECO:0007669"/>
    <property type="project" value="UniProtKB-EC"/>
</dbReference>
<evidence type="ECO:0000256" key="5">
    <source>
        <dbReference type="ARBA" id="ARBA00022573"/>
    </source>
</evidence>
<evidence type="ECO:0000256" key="1">
    <source>
        <dbReference type="ARBA" id="ARBA00001933"/>
    </source>
</evidence>
<dbReference type="NCBIfam" id="TIGR01140">
    <property type="entry name" value="L_thr_O3P_dcar"/>
    <property type="match status" value="1"/>
</dbReference>
<sequence>MVHERASNSNGRELTGVIHGGDWQGAVDRYGWKVEEILDFSANINPLGPPVGVLETLKENLPAVQRYPDPASRRLKEALADQLHVDTGAIIIANGAVELIYLIMQVLKPDRVLVVEPTFGEYRRAATIAGAEVLPVYLDPATGFTFDFDRWRPELQRSQVAFICNPNNPTGRLLNPDILHRAASLCREQGVFLVMDESFLDFVPDGDKFSLVPQAAAGPGIFILHSLTKIFALPGLRLGYGVGCPDMVRRLENSRDPWSVNILAQMAGVAALADKEYLKKTRELIRREKEYLFYNLSRLAGFRPYYPEVNFILTNIQNGCLTVSRLAELLARKRILIRDCSSFPGLGPAYFRVAVRDHRANKRLVAALKEIMEES</sequence>